<proteinExistence type="predicted"/>
<keyword evidence="5" id="KW-1185">Reference proteome</keyword>
<name>A0ABX7RGA4_9GAMM</name>
<feature type="transmembrane region" description="Helical" evidence="1">
    <location>
        <begin position="15"/>
        <end position="35"/>
    </location>
</feature>
<evidence type="ECO:0000313" key="4">
    <source>
        <dbReference type="EMBL" id="QSX75989.1"/>
    </source>
</evidence>
<feature type="domain" description="Type 4 fimbrial biogenesis protein PilX N-terminal" evidence="3">
    <location>
        <begin position="13"/>
        <end position="63"/>
    </location>
</feature>
<organism evidence="4 5">
    <name type="scientific">Lysobacter arenosi</name>
    <dbReference type="NCBI Taxonomy" id="2795387"/>
    <lineage>
        <taxon>Bacteria</taxon>
        <taxon>Pseudomonadati</taxon>
        <taxon>Pseudomonadota</taxon>
        <taxon>Gammaproteobacteria</taxon>
        <taxon>Lysobacterales</taxon>
        <taxon>Lysobacteraceae</taxon>
        <taxon>Lysobacter</taxon>
    </lineage>
</organism>
<dbReference type="EMBL" id="CP071517">
    <property type="protein sequence ID" value="QSX75989.1"/>
    <property type="molecule type" value="Genomic_DNA"/>
</dbReference>
<keyword evidence="1" id="KW-0472">Membrane</keyword>
<reference evidence="4 5" key="1">
    <citation type="submission" date="2021-02" db="EMBL/GenBank/DDBJ databases">
        <title>Lysobacter arenosi sp. nov., isolated from soil of gangwondo yeongwol, south Korea.</title>
        <authorList>
            <person name="Kim K.R."/>
            <person name="Kim K.H."/>
            <person name="Jeon C.O."/>
        </authorList>
    </citation>
    <scope>NUCLEOTIDE SEQUENCE [LARGE SCALE GENOMIC DNA]</scope>
    <source>
        <strain evidence="4 5">R7</strain>
    </source>
</reference>
<evidence type="ECO:0000313" key="5">
    <source>
        <dbReference type="Proteomes" id="UP000663400"/>
    </source>
</evidence>
<dbReference type="InterPro" id="IPR025205">
    <property type="entry name" value="PilX/PilW_C"/>
</dbReference>
<keyword evidence="1" id="KW-1133">Transmembrane helix</keyword>
<evidence type="ECO:0000259" key="3">
    <source>
        <dbReference type="Pfam" id="PF14341"/>
    </source>
</evidence>
<accession>A0ABX7RGA4</accession>
<dbReference type="Pfam" id="PF13681">
    <property type="entry name" value="PilX"/>
    <property type="match status" value="1"/>
</dbReference>
<protein>
    <submittedName>
        <fullName evidence="4">PilX protein</fullName>
    </submittedName>
</protein>
<dbReference type="Pfam" id="PF14341">
    <property type="entry name" value="PilX_N"/>
    <property type="match status" value="1"/>
</dbReference>
<feature type="domain" description="PilX/PilW C-terminal" evidence="2">
    <location>
        <begin position="99"/>
        <end position="191"/>
    </location>
</feature>
<keyword evidence="1" id="KW-0812">Transmembrane</keyword>
<gene>
    <name evidence="4" type="ORF">HIV01_005660</name>
</gene>
<evidence type="ECO:0000259" key="2">
    <source>
        <dbReference type="Pfam" id="PF13681"/>
    </source>
</evidence>
<dbReference type="Proteomes" id="UP000663400">
    <property type="component" value="Chromosome"/>
</dbReference>
<dbReference type="InterPro" id="IPR025746">
    <property type="entry name" value="PilX_N_dom"/>
</dbReference>
<evidence type="ECO:0000256" key="1">
    <source>
        <dbReference type="SAM" id="Phobius"/>
    </source>
</evidence>
<sequence>MTACPTPPSRRQRGVALIVVLILLIVVTLLGLFALRGTLMEERMSANMYDRSLAFQAAESALRIAEQKVQEAALAGRSIGVDCSSGRPLCPGTPPGVDTASAGECAANAAGCWISVESTSPHSEADAGAPQYYIEYMGDVQVAGEDADPARSASGIQYGGAQPAYPRSVYRISARSHPGGDRAVVALQATIELR</sequence>